<evidence type="ECO:0000313" key="2">
    <source>
        <dbReference type="EMBL" id="RMC16439.1"/>
    </source>
</evidence>
<protein>
    <submittedName>
        <fullName evidence="2">Uncharacterized protein</fullName>
    </submittedName>
</protein>
<keyword evidence="3" id="KW-1185">Reference proteome</keyword>
<dbReference type="Proteomes" id="UP000269221">
    <property type="component" value="Unassembled WGS sequence"/>
</dbReference>
<dbReference type="AlphaFoldDB" id="A0A3M0KT13"/>
<sequence>MEDHSGAEILLQPMEDPMPEQMDVFEGGCDPMENTSQEDPGRICGPLKRGAHARRGLLADPVDLWKEESMLEQVFRQDL</sequence>
<evidence type="ECO:0000313" key="3">
    <source>
        <dbReference type="Proteomes" id="UP000269221"/>
    </source>
</evidence>
<organism evidence="2 3">
    <name type="scientific">Hirundo rustica rustica</name>
    <dbReference type="NCBI Taxonomy" id="333673"/>
    <lineage>
        <taxon>Eukaryota</taxon>
        <taxon>Metazoa</taxon>
        <taxon>Chordata</taxon>
        <taxon>Craniata</taxon>
        <taxon>Vertebrata</taxon>
        <taxon>Euteleostomi</taxon>
        <taxon>Archelosauria</taxon>
        <taxon>Archosauria</taxon>
        <taxon>Dinosauria</taxon>
        <taxon>Saurischia</taxon>
        <taxon>Theropoda</taxon>
        <taxon>Coelurosauria</taxon>
        <taxon>Aves</taxon>
        <taxon>Neognathae</taxon>
        <taxon>Neoaves</taxon>
        <taxon>Telluraves</taxon>
        <taxon>Australaves</taxon>
        <taxon>Passeriformes</taxon>
        <taxon>Sylvioidea</taxon>
        <taxon>Hirundinidae</taxon>
        <taxon>Hirundo</taxon>
    </lineage>
</organism>
<proteinExistence type="predicted"/>
<gene>
    <name evidence="2" type="ORF">DUI87_06769</name>
</gene>
<feature type="region of interest" description="Disordered" evidence="1">
    <location>
        <begin position="1"/>
        <end position="41"/>
    </location>
</feature>
<dbReference type="EMBL" id="QRBI01000103">
    <property type="protein sequence ID" value="RMC16439.1"/>
    <property type="molecule type" value="Genomic_DNA"/>
</dbReference>
<name>A0A3M0KT13_HIRRU</name>
<evidence type="ECO:0000256" key="1">
    <source>
        <dbReference type="SAM" id="MobiDB-lite"/>
    </source>
</evidence>
<accession>A0A3M0KT13</accession>
<dbReference type="OrthoDB" id="9397495at2759"/>
<comment type="caution">
    <text evidence="2">The sequence shown here is derived from an EMBL/GenBank/DDBJ whole genome shotgun (WGS) entry which is preliminary data.</text>
</comment>
<reference evidence="2 3" key="1">
    <citation type="submission" date="2018-07" db="EMBL/GenBank/DDBJ databases">
        <title>A high quality draft genome assembly of the barn swallow (H. rustica rustica).</title>
        <authorList>
            <person name="Formenti G."/>
            <person name="Chiara M."/>
            <person name="Poveda L."/>
            <person name="Francoijs K.-J."/>
            <person name="Bonisoli-Alquati A."/>
            <person name="Canova L."/>
            <person name="Gianfranceschi L."/>
            <person name="Horner D.S."/>
            <person name="Saino N."/>
        </authorList>
    </citation>
    <scope>NUCLEOTIDE SEQUENCE [LARGE SCALE GENOMIC DNA]</scope>
    <source>
        <strain evidence="2">Chelidonia</strain>
        <tissue evidence="2">Blood</tissue>
    </source>
</reference>